<name>A0A382KPE0_9ZZZZ</name>
<dbReference type="InterPro" id="IPR027417">
    <property type="entry name" value="P-loop_NTPase"/>
</dbReference>
<reference evidence="2" key="1">
    <citation type="submission" date="2018-05" db="EMBL/GenBank/DDBJ databases">
        <authorList>
            <person name="Lanie J.A."/>
            <person name="Ng W.-L."/>
            <person name="Kazmierczak K.M."/>
            <person name="Andrzejewski T.M."/>
            <person name="Davidsen T.M."/>
            <person name="Wayne K.J."/>
            <person name="Tettelin H."/>
            <person name="Glass J.I."/>
            <person name="Rusch D."/>
            <person name="Podicherti R."/>
            <person name="Tsui H.-C.T."/>
            <person name="Winkler M.E."/>
        </authorList>
    </citation>
    <scope>NUCLEOTIDE SEQUENCE</scope>
</reference>
<dbReference type="Gene3D" id="3.40.50.300">
    <property type="entry name" value="P-loop containing nucleotide triphosphate hydrolases"/>
    <property type="match status" value="1"/>
</dbReference>
<dbReference type="AlphaFoldDB" id="A0A382KPE0"/>
<dbReference type="InterPro" id="IPR003439">
    <property type="entry name" value="ABC_transporter-like_ATP-bd"/>
</dbReference>
<protein>
    <recommendedName>
        <fullName evidence="1">ABC transporter domain-containing protein</fullName>
    </recommendedName>
</protein>
<dbReference type="Pfam" id="PF00005">
    <property type="entry name" value="ABC_tran"/>
    <property type="match status" value="1"/>
</dbReference>
<evidence type="ECO:0000259" key="1">
    <source>
        <dbReference type="Pfam" id="PF00005"/>
    </source>
</evidence>
<accession>A0A382KPE0</accession>
<feature type="domain" description="ABC transporter" evidence="1">
    <location>
        <begin position="18"/>
        <end position="108"/>
    </location>
</feature>
<sequence length="125" mass="13837">MLRVDISGLIGTLGIRAKFETPAGNITALFGVSGAGKSTIINMVAGLLKPDSGIIQSSEEIFFDSANRVNLPPEKRGIGYVFQDNRLFPHLNVQKNLRYGKNLTIEQNRYLNEQEIIELLDLGDF</sequence>
<evidence type="ECO:0000313" key="2">
    <source>
        <dbReference type="EMBL" id="SVC24541.1"/>
    </source>
</evidence>
<dbReference type="GO" id="GO:0005524">
    <property type="term" value="F:ATP binding"/>
    <property type="evidence" value="ECO:0007669"/>
    <property type="project" value="InterPro"/>
</dbReference>
<organism evidence="2">
    <name type="scientific">marine metagenome</name>
    <dbReference type="NCBI Taxonomy" id="408172"/>
    <lineage>
        <taxon>unclassified sequences</taxon>
        <taxon>metagenomes</taxon>
        <taxon>ecological metagenomes</taxon>
    </lineage>
</organism>
<dbReference type="PANTHER" id="PTHR43514:SF4">
    <property type="entry name" value="ABC TRANSPORTER I FAMILY MEMBER 10"/>
    <property type="match status" value="1"/>
</dbReference>
<gene>
    <name evidence="2" type="ORF">METZ01_LOCUS277395</name>
</gene>
<feature type="non-terminal residue" evidence="2">
    <location>
        <position position="125"/>
    </location>
</feature>
<proteinExistence type="predicted"/>
<dbReference type="SUPFAM" id="SSF52540">
    <property type="entry name" value="P-loop containing nucleoside triphosphate hydrolases"/>
    <property type="match status" value="1"/>
</dbReference>
<dbReference type="EMBL" id="UINC01081042">
    <property type="protein sequence ID" value="SVC24541.1"/>
    <property type="molecule type" value="Genomic_DNA"/>
</dbReference>
<dbReference type="PANTHER" id="PTHR43514">
    <property type="entry name" value="ABC TRANSPORTER I FAMILY MEMBER 10"/>
    <property type="match status" value="1"/>
</dbReference>
<dbReference type="InterPro" id="IPR050334">
    <property type="entry name" value="Molybdenum_import_ModC"/>
</dbReference>
<dbReference type="GO" id="GO:0016887">
    <property type="term" value="F:ATP hydrolysis activity"/>
    <property type="evidence" value="ECO:0007669"/>
    <property type="project" value="InterPro"/>
</dbReference>